<keyword evidence="1" id="KW-0812">Transmembrane</keyword>
<comment type="caution">
    <text evidence="2">The sequence shown here is derived from an EMBL/GenBank/DDBJ whole genome shotgun (WGS) entry which is preliminary data.</text>
</comment>
<proteinExistence type="predicted"/>
<dbReference type="AlphaFoldDB" id="A0A8J6FRK6"/>
<keyword evidence="1" id="KW-0472">Membrane</keyword>
<dbReference type="Proteomes" id="UP000770717">
    <property type="component" value="Unassembled WGS sequence"/>
</dbReference>
<reference evidence="2" key="1">
    <citation type="thesis" date="2020" institute="ProQuest LLC" country="789 East Eisenhower Parkway, Ann Arbor, MI, USA">
        <title>Comparative Genomics and Chromosome Evolution.</title>
        <authorList>
            <person name="Mudd A.B."/>
        </authorList>
    </citation>
    <scope>NUCLEOTIDE SEQUENCE</scope>
    <source>
        <strain evidence="2">HN-11 Male</strain>
        <tissue evidence="2">Kidney and liver</tissue>
    </source>
</reference>
<name>A0A8J6FRK6_ELECQ</name>
<evidence type="ECO:0000313" key="2">
    <source>
        <dbReference type="EMBL" id="KAG9492836.1"/>
    </source>
</evidence>
<protein>
    <submittedName>
        <fullName evidence="2">Uncharacterized protein</fullName>
    </submittedName>
</protein>
<keyword evidence="3" id="KW-1185">Reference proteome</keyword>
<sequence length="80" mass="9335">MCQERTQDDLLKAVITYTVFVQIFLFCFFSLLFFFPPSQSGLIKKHQKQLQKTAHVTIAQRSLTDYLMEEGVFKAAFTLH</sequence>
<organism evidence="2 3">
    <name type="scientific">Eleutherodactylus coqui</name>
    <name type="common">Puerto Rican coqui</name>
    <dbReference type="NCBI Taxonomy" id="57060"/>
    <lineage>
        <taxon>Eukaryota</taxon>
        <taxon>Metazoa</taxon>
        <taxon>Chordata</taxon>
        <taxon>Craniata</taxon>
        <taxon>Vertebrata</taxon>
        <taxon>Euteleostomi</taxon>
        <taxon>Amphibia</taxon>
        <taxon>Batrachia</taxon>
        <taxon>Anura</taxon>
        <taxon>Neobatrachia</taxon>
        <taxon>Hyloidea</taxon>
        <taxon>Eleutherodactylidae</taxon>
        <taxon>Eleutherodactylinae</taxon>
        <taxon>Eleutherodactylus</taxon>
        <taxon>Eleutherodactylus</taxon>
    </lineage>
</organism>
<keyword evidence="1" id="KW-1133">Transmembrane helix</keyword>
<evidence type="ECO:0000256" key="1">
    <source>
        <dbReference type="SAM" id="Phobius"/>
    </source>
</evidence>
<gene>
    <name evidence="2" type="ORF">GDO78_001022</name>
</gene>
<feature type="transmembrane region" description="Helical" evidence="1">
    <location>
        <begin position="14"/>
        <end position="35"/>
    </location>
</feature>
<evidence type="ECO:0000313" key="3">
    <source>
        <dbReference type="Proteomes" id="UP000770717"/>
    </source>
</evidence>
<accession>A0A8J6FRK6</accession>
<dbReference type="EMBL" id="WNTK01000001">
    <property type="protein sequence ID" value="KAG9492836.1"/>
    <property type="molecule type" value="Genomic_DNA"/>
</dbReference>